<protein>
    <recommendedName>
        <fullName evidence="3">Pyridoxamine 5'-phosphate oxidase</fullName>
    </recommendedName>
</protein>
<dbReference type="Gene3D" id="2.30.110.10">
    <property type="entry name" value="Electron Transport, Fmn-binding Protein, Chain A"/>
    <property type="match status" value="1"/>
</dbReference>
<evidence type="ECO:0000313" key="1">
    <source>
        <dbReference type="EMBL" id="MCD2195438.1"/>
    </source>
</evidence>
<reference evidence="1 2" key="1">
    <citation type="submission" date="2021-11" db="EMBL/GenBank/DDBJ databases">
        <title>Draft genome sequence of Actinomycetospora sp. SF1 isolated from the rhizosphere soil.</title>
        <authorList>
            <person name="Duangmal K."/>
            <person name="Chantavorakit T."/>
        </authorList>
    </citation>
    <scope>NUCLEOTIDE SEQUENCE [LARGE SCALE GENOMIC DNA]</scope>
    <source>
        <strain evidence="1 2">TBRC 5722</strain>
    </source>
</reference>
<comment type="caution">
    <text evidence="1">The sequence shown here is derived from an EMBL/GenBank/DDBJ whole genome shotgun (WGS) entry which is preliminary data.</text>
</comment>
<proteinExistence type="predicted"/>
<name>A0ABS8PB48_9PSEU</name>
<dbReference type="RefSeq" id="WP_230736559.1">
    <property type="nucleotide sequence ID" value="NZ_JAJNDB010000004.1"/>
</dbReference>
<gene>
    <name evidence="1" type="ORF">LQ327_18875</name>
</gene>
<evidence type="ECO:0008006" key="3">
    <source>
        <dbReference type="Google" id="ProtNLM"/>
    </source>
</evidence>
<sequence length="123" mass="12342">MTRPLSQAVPAGCSVYVVTVGADGRAHVAPTTAVVGHGGIVEIADVGRRTRANLTAGSAVTVVWSTGDPDDHTLIVDGPGIPDDDGCLVRPERAVLHRRGPGNDHDVAGGGACGADCVELAIG</sequence>
<keyword evidence="2" id="KW-1185">Reference proteome</keyword>
<evidence type="ECO:0000313" key="2">
    <source>
        <dbReference type="Proteomes" id="UP001199469"/>
    </source>
</evidence>
<dbReference type="Proteomes" id="UP001199469">
    <property type="component" value="Unassembled WGS sequence"/>
</dbReference>
<organism evidence="1 2">
    <name type="scientific">Actinomycetospora endophytica</name>
    <dbReference type="NCBI Taxonomy" id="2291215"/>
    <lineage>
        <taxon>Bacteria</taxon>
        <taxon>Bacillati</taxon>
        <taxon>Actinomycetota</taxon>
        <taxon>Actinomycetes</taxon>
        <taxon>Pseudonocardiales</taxon>
        <taxon>Pseudonocardiaceae</taxon>
        <taxon>Actinomycetospora</taxon>
    </lineage>
</organism>
<dbReference type="EMBL" id="JAJNDB010000004">
    <property type="protein sequence ID" value="MCD2195438.1"/>
    <property type="molecule type" value="Genomic_DNA"/>
</dbReference>
<dbReference type="InterPro" id="IPR012349">
    <property type="entry name" value="Split_barrel_FMN-bd"/>
</dbReference>
<accession>A0ABS8PB48</accession>
<dbReference type="SUPFAM" id="SSF50475">
    <property type="entry name" value="FMN-binding split barrel"/>
    <property type="match status" value="1"/>
</dbReference>